<dbReference type="EMBL" id="QKUF01000061">
    <property type="protein sequence ID" value="PZW18086.1"/>
    <property type="molecule type" value="Genomic_DNA"/>
</dbReference>
<accession>A0A326U3J9</accession>
<name>A0A326U3J9_THEHA</name>
<organism evidence="1 2">
    <name type="scientific">Thermosporothrix hazakensis</name>
    <dbReference type="NCBI Taxonomy" id="644383"/>
    <lineage>
        <taxon>Bacteria</taxon>
        <taxon>Bacillati</taxon>
        <taxon>Chloroflexota</taxon>
        <taxon>Ktedonobacteria</taxon>
        <taxon>Ktedonobacterales</taxon>
        <taxon>Thermosporotrichaceae</taxon>
        <taxon>Thermosporothrix</taxon>
    </lineage>
</organism>
<proteinExistence type="predicted"/>
<reference evidence="1 2" key="1">
    <citation type="submission" date="2018-06" db="EMBL/GenBank/DDBJ databases">
        <title>Genomic Encyclopedia of Archaeal and Bacterial Type Strains, Phase II (KMG-II): from individual species to whole genera.</title>
        <authorList>
            <person name="Goeker M."/>
        </authorList>
    </citation>
    <scope>NUCLEOTIDE SEQUENCE [LARGE SCALE GENOMIC DNA]</scope>
    <source>
        <strain evidence="1 2">ATCC BAA-1881</strain>
    </source>
</reference>
<gene>
    <name evidence="1" type="ORF">EI42_06357</name>
</gene>
<keyword evidence="2" id="KW-1185">Reference proteome</keyword>
<dbReference type="AlphaFoldDB" id="A0A326U3J9"/>
<evidence type="ECO:0000313" key="2">
    <source>
        <dbReference type="Proteomes" id="UP000248806"/>
    </source>
</evidence>
<protein>
    <submittedName>
        <fullName evidence="1">Uncharacterized protein</fullName>
    </submittedName>
</protein>
<evidence type="ECO:0000313" key="1">
    <source>
        <dbReference type="EMBL" id="PZW18086.1"/>
    </source>
</evidence>
<dbReference type="Proteomes" id="UP000248806">
    <property type="component" value="Unassembled WGS sequence"/>
</dbReference>
<sequence length="103" mass="11967">MCGQSAWENRPGKGLRFVCQRYQYSLHADLVRARNLVLRTLLVRQDWARTGQVSLVPDVSDKEAKAERLHQFSEVRWSSDTSLPLYDTFVISGEEHYFRAKPP</sequence>
<comment type="caution">
    <text evidence="1">The sequence shown here is derived from an EMBL/GenBank/DDBJ whole genome shotgun (WGS) entry which is preliminary data.</text>
</comment>